<evidence type="ECO:0000313" key="1">
    <source>
        <dbReference type="EMBL" id="CAD8514926.1"/>
    </source>
</evidence>
<evidence type="ECO:0000313" key="3">
    <source>
        <dbReference type="EMBL" id="CAD8514928.1"/>
    </source>
</evidence>
<dbReference type="EMBL" id="HBEQ01003068">
    <property type="protein sequence ID" value="CAD8514928.1"/>
    <property type="molecule type" value="Transcribed_RNA"/>
</dbReference>
<protein>
    <submittedName>
        <fullName evidence="2">Uncharacterized protein</fullName>
    </submittedName>
</protein>
<gene>
    <name evidence="1" type="ORF">MCOM1403_LOCUS2351</name>
    <name evidence="2" type="ORF">MCOM1403_LOCUS2352</name>
    <name evidence="3" type="ORF">MCOM1403_LOCUS2353</name>
</gene>
<reference evidence="2" key="1">
    <citation type="submission" date="2021-01" db="EMBL/GenBank/DDBJ databases">
        <authorList>
            <person name="Corre E."/>
            <person name="Pelletier E."/>
            <person name="Niang G."/>
            <person name="Scheremetjew M."/>
            <person name="Finn R."/>
            <person name="Kale V."/>
            <person name="Holt S."/>
            <person name="Cochrane G."/>
            <person name="Meng A."/>
            <person name="Brown T."/>
            <person name="Cohen L."/>
        </authorList>
    </citation>
    <scope>NUCLEOTIDE SEQUENCE</scope>
    <source>
        <strain evidence="2">CCMP1723</strain>
    </source>
</reference>
<dbReference type="EMBL" id="HBEQ01003066">
    <property type="protein sequence ID" value="CAD8514926.1"/>
    <property type="molecule type" value="Transcribed_RNA"/>
</dbReference>
<dbReference type="AlphaFoldDB" id="A0A6U0N2K8"/>
<accession>A0A6U0N2K8</accession>
<proteinExistence type="predicted"/>
<name>A0A6U0N2K8_MICPS</name>
<evidence type="ECO:0000313" key="2">
    <source>
        <dbReference type="EMBL" id="CAD8514927.1"/>
    </source>
</evidence>
<organism evidence="2">
    <name type="scientific">Micromonas pusilla</name>
    <name type="common">Picoplanktonic green alga</name>
    <name type="synonym">Chromulina pusilla</name>
    <dbReference type="NCBI Taxonomy" id="38833"/>
    <lineage>
        <taxon>Eukaryota</taxon>
        <taxon>Viridiplantae</taxon>
        <taxon>Chlorophyta</taxon>
        <taxon>Mamiellophyceae</taxon>
        <taxon>Mamiellales</taxon>
        <taxon>Mamiellaceae</taxon>
        <taxon>Micromonas</taxon>
    </lineage>
</organism>
<dbReference type="EMBL" id="HBEQ01003067">
    <property type="protein sequence ID" value="CAD8514927.1"/>
    <property type="molecule type" value="Transcribed_RNA"/>
</dbReference>
<sequence>MKKPWDAFPKFTVNIQCGKCKNYKSKIGCDGNGDDGEPKTWKCLSEVEHKVRATIKTLMVEADPGKYKSSSSIRFSKLLKEDGIPIDEVANLLPAALKANGYTV</sequence>